<reference evidence="4" key="1">
    <citation type="journal article" date="2019" name="Int. J. Syst. Evol. Microbiol.">
        <title>The Global Catalogue of Microorganisms (GCM) 10K type strain sequencing project: providing services to taxonomists for standard genome sequencing and annotation.</title>
        <authorList>
            <consortium name="The Broad Institute Genomics Platform"/>
            <consortium name="The Broad Institute Genome Sequencing Center for Infectious Disease"/>
            <person name="Wu L."/>
            <person name="Ma J."/>
        </authorList>
    </citation>
    <scope>NUCLEOTIDE SEQUENCE [LARGE SCALE GENOMIC DNA]</scope>
    <source>
        <strain evidence="4">CCM 7855</strain>
    </source>
</reference>
<name>A0ABQ1UE44_9NOCA</name>
<dbReference type="EMBL" id="BMCS01000001">
    <property type="protein sequence ID" value="GGF16962.1"/>
    <property type="molecule type" value="Genomic_DNA"/>
</dbReference>
<evidence type="ECO:0000313" key="4">
    <source>
        <dbReference type="Proteomes" id="UP000632454"/>
    </source>
</evidence>
<comment type="caution">
    <text evidence="3">The sequence shown here is derived from an EMBL/GenBank/DDBJ whole genome shotgun (WGS) entry which is preliminary data.</text>
</comment>
<evidence type="ECO:0000313" key="3">
    <source>
        <dbReference type="EMBL" id="GGF16962.1"/>
    </source>
</evidence>
<dbReference type="Gene3D" id="2.60.40.1240">
    <property type="match status" value="1"/>
</dbReference>
<evidence type="ECO:0000259" key="2">
    <source>
        <dbReference type="Pfam" id="PF11611"/>
    </source>
</evidence>
<organism evidence="3 4">
    <name type="scientific">Williamsia phyllosphaerae</name>
    <dbReference type="NCBI Taxonomy" id="885042"/>
    <lineage>
        <taxon>Bacteria</taxon>
        <taxon>Bacillati</taxon>
        <taxon>Actinomycetota</taxon>
        <taxon>Actinomycetes</taxon>
        <taxon>Mycobacteriales</taxon>
        <taxon>Nocardiaceae</taxon>
        <taxon>Williamsia</taxon>
    </lineage>
</organism>
<dbReference type="InterPro" id="IPR029050">
    <property type="entry name" value="Immunoprotect_excell_Ig-like"/>
</dbReference>
<dbReference type="Proteomes" id="UP000632454">
    <property type="component" value="Unassembled WGS sequence"/>
</dbReference>
<proteinExistence type="predicted"/>
<dbReference type="InterPro" id="IPR029051">
    <property type="entry name" value="DUF4352"/>
</dbReference>
<sequence length="201" mass="21967">MALVVIVGGTTIAITASMTSDSNSARYTTPSTNAAPYEGPITVTTTKTATPMSLIGQPVSTGTARVTVQNVTYPNTVEKYEENGGDDYFATIAPPAGGKFVLVEAVVENAGSQGDNVYLEGWVKSKLVDNQNRAFDTIRNVYQIRQNYDRMSEELIGDLQPGFSVKMYYLFQLPPNSSPRAIAFIDNRIRPQLMAYSYVQI</sequence>
<accession>A0ABQ1UE44</accession>
<dbReference type="Pfam" id="PF11611">
    <property type="entry name" value="DUF4352"/>
    <property type="match status" value="1"/>
</dbReference>
<keyword evidence="1" id="KW-0732">Signal</keyword>
<evidence type="ECO:0000256" key="1">
    <source>
        <dbReference type="ARBA" id="ARBA00022729"/>
    </source>
</evidence>
<protein>
    <recommendedName>
        <fullName evidence="2">DUF4352 domain-containing protein</fullName>
    </recommendedName>
</protein>
<gene>
    <name evidence="3" type="ORF">GCM10007298_11220</name>
</gene>
<feature type="domain" description="DUF4352" evidence="2">
    <location>
        <begin position="55"/>
        <end position="184"/>
    </location>
</feature>
<keyword evidence="4" id="KW-1185">Reference proteome</keyword>